<gene>
    <name evidence="1" type="ORF">LCGC14_1971120</name>
</gene>
<reference evidence="1" key="1">
    <citation type="journal article" date="2015" name="Nature">
        <title>Complex archaea that bridge the gap between prokaryotes and eukaryotes.</title>
        <authorList>
            <person name="Spang A."/>
            <person name="Saw J.H."/>
            <person name="Jorgensen S.L."/>
            <person name="Zaremba-Niedzwiedzka K."/>
            <person name="Martijn J."/>
            <person name="Lind A.E."/>
            <person name="van Eijk R."/>
            <person name="Schleper C."/>
            <person name="Guy L."/>
            <person name="Ettema T.J."/>
        </authorList>
    </citation>
    <scope>NUCLEOTIDE SEQUENCE</scope>
</reference>
<proteinExistence type="predicted"/>
<accession>A0A0F9FZX0</accession>
<comment type="caution">
    <text evidence="1">The sequence shown here is derived from an EMBL/GenBank/DDBJ whole genome shotgun (WGS) entry which is preliminary data.</text>
</comment>
<dbReference type="AlphaFoldDB" id="A0A0F9FZX0"/>
<feature type="non-terminal residue" evidence="1">
    <location>
        <position position="1"/>
    </location>
</feature>
<sequence length="37" mass="4368">PYQDSNLGFRIPSYEIIVFKVLRSWPLNYRAKALNPT</sequence>
<evidence type="ECO:0000313" key="1">
    <source>
        <dbReference type="EMBL" id="KKL83796.1"/>
    </source>
</evidence>
<name>A0A0F9FZX0_9ZZZZ</name>
<dbReference type="EMBL" id="LAZR01021879">
    <property type="protein sequence ID" value="KKL83796.1"/>
    <property type="molecule type" value="Genomic_DNA"/>
</dbReference>
<protein>
    <submittedName>
        <fullName evidence="1">Uncharacterized protein</fullName>
    </submittedName>
</protein>
<organism evidence="1">
    <name type="scientific">marine sediment metagenome</name>
    <dbReference type="NCBI Taxonomy" id="412755"/>
    <lineage>
        <taxon>unclassified sequences</taxon>
        <taxon>metagenomes</taxon>
        <taxon>ecological metagenomes</taxon>
    </lineage>
</organism>